<protein>
    <submittedName>
        <fullName evidence="2">Uncharacterized protein</fullName>
    </submittedName>
</protein>
<evidence type="ECO:0000313" key="2">
    <source>
        <dbReference type="EMBL" id="GGO24238.1"/>
    </source>
</evidence>
<accession>A0A918DAR1</accession>
<feature type="transmembrane region" description="Helical" evidence="1">
    <location>
        <begin position="74"/>
        <end position="93"/>
    </location>
</feature>
<dbReference type="Proteomes" id="UP000598196">
    <property type="component" value="Unassembled WGS sequence"/>
</dbReference>
<keyword evidence="1" id="KW-1133">Transmembrane helix</keyword>
<evidence type="ECO:0000313" key="3">
    <source>
        <dbReference type="Proteomes" id="UP000598196"/>
    </source>
</evidence>
<evidence type="ECO:0000256" key="1">
    <source>
        <dbReference type="SAM" id="Phobius"/>
    </source>
</evidence>
<comment type="caution">
    <text evidence="2">The sequence shown here is derived from an EMBL/GenBank/DDBJ whole genome shotgun (WGS) entry which is preliminary data.</text>
</comment>
<proteinExistence type="predicted"/>
<keyword evidence="1" id="KW-0472">Membrane</keyword>
<dbReference type="AlphaFoldDB" id="A0A918DAR1"/>
<name>A0A918DAR1_9RHOB</name>
<keyword evidence="3" id="KW-1185">Reference proteome</keyword>
<sequence>MLLSMVGRLRAIRSRRAELGLLLKPTPEEIQKYGQSIRCKDETPARGEQYELMVRQLAQQEKIELLNAKSQSRLFALSLFFAAAAAIIALRFVRQMLFP</sequence>
<gene>
    <name evidence="2" type="ORF">GCM10010991_02400</name>
</gene>
<keyword evidence="1" id="KW-0812">Transmembrane</keyword>
<reference evidence="2 3" key="1">
    <citation type="journal article" date="2014" name="Int. J. Syst. Evol. Microbiol.">
        <title>Complete genome sequence of Corynebacterium casei LMG S-19264T (=DSM 44701T), isolated from a smear-ripened cheese.</title>
        <authorList>
            <consortium name="US DOE Joint Genome Institute (JGI-PGF)"/>
            <person name="Walter F."/>
            <person name="Albersmeier A."/>
            <person name="Kalinowski J."/>
            <person name="Ruckert C."/>
        </authorList>
    </citation>
    <scope>NUCLEOTIDE SEQUENCE [LARGE SCALE GENOMIC DNA]</scope>
    <source>
        <strain evidence="2 3">CGMCC 1.7029</strain>
    </source>
</reference>
<organism evidence="2 3">
    <name type="scientific">Gemmobacter aquaticus</name>
    <dbReference type="NCBI Taxonomy" id="490185"/>
    <lineage>
        <taxon>Bacteria</taxon>
        <taxon>Pseudomonadati</taxon>
        <taxon>Pseudomonadota</taxon>
        <taxon>Alphaproteobacteria</taxon>
        <taxon>Rhodobacterales</taxon>
        <taxon>Paracoccaceae</taxon>
        <taxon>Gemmobacter</taxon>
    </lineage>
</organism>
<dbReference type="EMBL" id="BMLP01000001">
    <property type="protein sequence ID" value="GGO24238.1"/>
    <property type="molecule type" value="Genomic_DNA"/>
</dbReference>